<gene>
    <name evidence="1" type="primary">TPHA0E01750</name>
    <name evidence="1" type="ordered locus">TPHA_0E01750</name>
</gene>
<proteinExistence type="predicted"/>
<evidence type="ECO:0000313" key="2">
    <source>
        <dbReference type="Proteomes" id="UP000005666"/>
    </source>
</evidence>
<dbReference type="OMA" id="RYFNEWV"/>
<reference evidence="1 2" key="1">
    <citation type="journal article" date="2011" name="Proc. Natl. Acad. Sci. U.S.A.">
        <title>Evolutionary erosion of yeast sex chromosomes by mating-type switching accidents.</title>
        <authorList>
            <person name="Gordon J.L."/>
            <person name="Armisen D."/>
            <person name="Proux-Wera E."/>
            <person name="Oheigeartaigh S.S."/>
            <person name="Byrne K.P."/>
            <person name="Wolfe K.H."/>
        </authorList>
    </citation>
    <scope>NUCLEOTIDE SEQUENCE [LARGE SCALE GENOMIC DNA]</scope>
    <source>
        <strain evidence="2">ATCC 24235 / CBS 4417 / NBRC 1672 / NRRL Y-8282 / UCD 70-5</strain>
    </source>
</reference>
<name>G8BTP0_TETPH</name>
<accession>G8BTP0</accession>
<dbReference type="OrthoDB" id="1724197at2759"/>
<dbReference type="RefSeq" id="XP_003685702.1">
    <property type="nucleotide sequence ID" value="XM_003685654.1"/>
</dbReference>
<dbReference type="Proteomes" id="UP000005666">
    <property type="component" value="Chromosome 5"/>
</dbReference>
<organism evidence="1 2">
    <name type="scientific">Tetrapisispora phaffii (strain ATCC 24235 / CBS 4417 / NBRC 1672 / NRRL Y-8282 / UCD 70-5)</name>
    <name type="common">Yeast</name>
    <name type="synonym">Fabospora phaffii</name>
    <dbReference type="NCBI Taxonomy" id="1071381"/>
    <lineage>
        <taxon>Eukaryota</taxon>
        <taxon>Fungi</taxon>
        <taxon>Dikarya</taxon>
        <taxon>Ascomycota</taxon>
        <taxon>Saccharomycotina</taxon>
        <taxon>Saccharomycetes</taxon>
        <taxon>Saccharomycetales</taxon>
        <taxon>Saccharomycetaceae</taxon>
        <taxon>Tetrapisispora</taxon>
    </lineage>
</organism>
<sequence>MIRDSIVFSDTKPIYVTQVLVKNGGPGVVLSDTFYENILYDVISNPVKSVQDVNLIFQNIRNNLILSGLYKNVDVKLDLDERASLLNHSLKLSTEQIGIESVVPISATLNMTPLYLTPYKNYVTFNTSNTQNSVSLNRDWINLFGTSDTGTIKLSADLNQTKSEIDKKSIDAKFTMPLLRNSSIRTILESKCSIAKPRNDTMKQFELNIGLTKLKLIGGIKSLPIFYSGLNIQRKQTTLGPLSDEESETEIIGNISDEVINSLSLKSEYITDSRFYTSKFPSGGHLFKLVHQHVLNETNSISNEIKKNISNINMSFEKHISTLNDQITSSFIFDGHVGVPLQSTFANLNSGEFWDNEKEIFKTLCQNDIKVSHKVGLVSSFRVPNIPITSPIRFQLSVLGINKSKRMAEYLKNYSADTGVSLVYKGDHSQMKLSYQIPLIHGNDNKHSGLSFDVAVTYC</sequence>
<dbReference type="AlphaFoldDB" id="G8BTP0"/>
<dbReference type="HOGENOM" id="CLU_046878_0_0_1"/>
<evidence type="ECO:0000313" key="1">
    <source>
        <dbReference type="EMBL" id="CCE63268.1"/>
    </source>
</evidence>
<keyword evidence="2" id="KW-1185">Reference proteome</keyword>
<dbReference type="STRING" id="1071381.G8BTP0"/>
<dbReference type="eggNOG" id="KOG2602">
    <property type="taxonomic scope" value="Eukaryota"/>
</dbReference>
<dbReference type="EMBL" id="HE612860">
    <property type="protein sequence ID" value="CCE63268.1"/>
    <property type="molecule type" value="Genomic_DNA"/>
</dbReference>
<dbReference type="KEGG" id="tpf:TPHA_0E01750"/>
<protein>
    <recommendedName>
        <fullName evidence="3">Bacterial surface antigen (D15) domain-containing protein</fullName>
    </recommendedName>
</protein>
<evidence type="ECO:0008006" key="3">
    <source>
        <dbReference type="Google" id="ProtNLM"/>
    </source>
</evidence>
<dbReference type="GeneID" id="11531217"/>